<accession>A0ABS4GLV7</accession>
<sequence length="163" mass="17454">MKSLAYTSLLCASLIFSGCGYQGNNAKMNVESNHAKAEHKINVESTKSLHGNGVSTQLESYINHGGSRKTKALILGNTVIIGKNRGELGTKNKIANSIDGVKGTNFQDNPSTIQNLVGKNTRVLVVTDPKALQAMDRVKTNLNSDAQSTTLNADLEIILKNAK</sequence>
<protein>
    <recommendedName>
        <fullName evidence="3">Lipoprotein</fullName>
    </recommendedName>
</protein>
<dbReference type="Proteomes" id="UP001519343">
    <property type="component" value="Unassembled WGS sequence"/>
</dbReference>
<dbReference type="EMBL" id="JAGGKT010000002">
    <property type="protein sequence ID" value="MBP1931229.1"/>
    <property type="molecule type" value="Genomic_DNA"/>
</dbReference>
<keyword evidence="2" id="KW-1185">Reference proteome</keyword>
<gene>
    <name evidence="1" type="ORF">J2Z37_001226</name>
</gene>
<evidence type="ECO:0008006" key="3">
    <source>
        <dbReference type="Google" id="ProtNLM"/>
    </source>
</evidence>
<dbReference type="RefSeq" id="WP_209809309.1">
    <property type="nucleotide sequence ID" value="NZ_JAGGKT010000002.1"/>
</dbReference>
<comment type="caution">
    <text evidence="1">The sequence shown here is derived from an EMBL/GenBank/DDBJ whole genome shotgun (WGS) entry which is preliminary data.</text>
</comment>
<dbReference type="PROSITE" id="PS51257">
    <property type="entry name" value="PROKAR_LIPOPROTEIN"/>
    <property type="match status" value="1"/>
</dbReference>
<name>A0ABS4GLV7_9BACL</name>
<organism evidence="1 2">
    <name type="scientific">Ammoniphilus resinae</name>
    <dbReference type="NCBI Taxonomy" id="861532"/>
    <lineage>
        <taxon>Bacteria</taxon>
        <taxon>Bacillati</taxon>
        <taxon>Bacillota</taxon>
        <taxon>Bacilli</taxon>
        <taxon>Bacillales</taxon>
        <taxon>Paenibacillaceae</taxon>
        <taxon>Aneurinibacillus group</taxon>
        <taxon>Ammoniphilus</taxon>
    </lineage>
</organism>
<reference evidence="1 2" key="1">
    <citation type="submission" date="2021-03" db="EMBL/GenBank/DDBJ databases">
        <title>Genomic Encyclopedia of Type Strains, Phase IV (KMG-IV): sequencing the most valuable type-strain genomes for metagenomic binning, comparative biology and taxonomic classification.</title>
        <authorList>
            <person name="Goeker M."/>
        </authorList>
    </citation>
    <scope>NUCLEOTIDE SEQUENCE [LARGE SCALE GENOMIC DNA]</scope>
    <source>
        <strain evidence="1 2">DSM 24738</strain>
    </source>
</reference>
<evidence type="ECO:0000313" key="2">
    <source>
        <dbReference type="Proteomes" id="UP001519343"/>
    </source>
</evidence>
<evidence type="ECO:0000313" key="1">
    <source>
        <dbReference type="EMBL" id="MBP1931229.1"/>
    </source>
</evidence>
<proteinExistence type="predicted"/>